<gene>
    <name evidence="2" type="ORF">g.45016</name>
</gene>
<evidence type="ECO:0000313" key="2">
    <source>
        <dbReference type="EMBL" id="JAS31338.1"/>
    </source>
</evidence>
<feature type="non-terminal residue" evidence="2">
    <location>
        <position position="100"/>
    </location>
</feature>
<dbReference type="AlphaFoldDB" id="A0A1B6E086"/>
<sequence length="100" mass="11412">VTGFVISTCLGTALGGLMYYNLGFYGTFVISIIMNVLALYFIFLFIKNTELNVEEMNSNERCFFDVRQVFKTWKDLFKERGGYKRMTLLLLVLGAPLSEG</sequence>
<dbReference type="EMBL" id="GEDC01005960">
    <property type="protein sequence ID" value="JAS31338.1"/>
    <property type="molecule type" value="Transcribed_RNA"/>
</dbReference>
<proteinExistence type="predicted"/>
<protein>
    <recommendedName>
        <fullName evidence="3">Major facilitator superfamily (MFS) profile domain-containing protein</fullName>
    </recommendedName>
</protein>
<organism evidence="2">
    <name type="scientific">Clastoptera arizonana</name>
    <name type="common">Arizona spittle bug</name>
    <dbReference type="NCBI Taxonomy" id="38151"/>
    <lineage>
        <taxon>Eukaryota</taxon>
        <taxon>Metazoa</taxon>
        <taxon>Ecdysozoa</taxon>
        <taxon>Arthropoda</taxon>
        <taxon>Hexapoda</taxon>
        <taxon>Insecta</taxon>
        <taxon>Pterygota</taxon>
        <taxon>Neoptera</taxon>
        <taxon>Paraneoptera</taxon>
        <taxon>Hemiptera</taxon>
        <taxon>Auchenorrhyncha</taxon>
        <taxon>Cercopoidea</taxon>
        <taxon>Clastopteridae</taxon>
        <taxon>Clastoptera</taxon>
    </lineage>
</organism>
<keyword evidence="1" id="KW-1133">Transmembrane helix</keyword>
<feature type="transmembrane region" description="Helical" evidence="1">
    <location>
        <begin position="24"/>
        <end position="46"/>
    </location>
</feature>
<dbReference type="InterPro" id="IPR036259">
    <property type="entry name" value="MFS_trans_sf"/>
</dbReference>
<dbReference type="SUPFAM" id="SSF103473">
    <property type="entry name" value="MFS general substrate transporter"/>
    <property type="match status" value="1"/>
</dbReference>
<evidence type="ECO:0008006" key="3">
    <source>
        <dbReference type="Google" id="ProtNLM"/>
    </source>
</evidence>
<dbReference type="Gene3D" id="1.20.1250.20">
    <property type="entry name" value="MFS general substrate transporter like domains"/>
    <property type="match status" value="1"/>
</dbReference>
<accession>A0A1B6E086</accession>
<reference evidence="2" key="1">
    <citation type="submission" date="2015-12" db="EMBL/GenBank/DDBJ databases">
        <title>De novo transcriptome assembly of four potential Pierce s Disease insect vectors from Arizona vineyards.</title>
        <authorList>
            <person name="Tassone E.E."/>
        </authorList>
    </citation>
    <scope>NUCLEOTIDE SEQUENCE</scope>
</reference>
<keyword evidence="1" id="KW-0472">Membrane</keyword>
<name>A0A1B6E086_9HEMI</name>
<keyword evidence="1" id="KW-0812">Transmembrane</keyword>
<evidence type="ECO:0000256" key="1">
    <source>
        <dbReference type="SAM" id="Phobius"/>
    </source>
</evidence>
<feature type="non-terminal residue" evidence="2">
    <location>
        <position position="1"/>
    </location>
</feature>